<protein>
    <submittedName>
        <fullName evidence="1">Uncharacterized protein</fullName>
    </submittedName>
</protein>
<comment type="caution">
    <text evidence="1">The sequence shown here is derived from an EMBL/GenBank/DDBJ whole genome shotgun (WGS) entry which is preliminary data.</text>
</comment>
<dbReference type="EMBL" id="JACCFS010000001">
    <property type="protein sequence ID" value="NYJ37665.1"/>
    <property type="molecule type" value="Genomic_DNA"/>
</dbReference>
<proteinExistence type="predicted"/>
<dbReference type="AlphaFoldDB" id="A0A7Z0JDN1"/>
<evidence type="ECO:0000313" key="2">
    <source>
        <dbReference type="Proteomes" id="UP000572051"/>
    </source>
</evidence>
<sequence>MADPVPLRESVAIDRLAADMKHERVYVLCPNRFWASVLTGVEGGTFFLPTPLGLVFVEDTDTDPMWAVIDSLPRPLVAGECVLTWPRTPEGRDALVSAGIDTTPPPEDAGELPLLLFAEEGGRERMPKLLNDALSMYRPISAARIRARARHT</sequence>
<evidence type="ECO:0000313" key="1">
    <source>
        <dbReference type="EMBL" id="NYJ37665.1"/>
    </source>
</evidence>
<name>A0A7Z0JDN1_9ACTN</name>
<dbReference type="Proteomes" id="UP000572051">
    <property type="component" value="Unassembled WGS sequence"/>
</dbReference>
<accession>A0A7Z0JDN1</accession>
<keyword evidence="2" id="KW-1185">Reference proteome</keyword>
<reference evidence="1 2" key="1">
    <citation type="submission" date="2020-07" db="EMBL/GenBank/DDBJ databases">
        <title>Sequencing the genomes of 1000 actinobacteria strains.</title>
        <authorList>
            <person name="Klenk H.-P."/>
        </authorList>
    </citation>
    <scope>NUCLEOTIDE SEQUENCE [LARGE SCALE GENOMIC DNA]</scope>
    <source>
        <strain evidence="1 2">DSM 44442</strain>
    </source>
</reference>
<gene>
    <name evidence="1" type="ORF">HNR10_005546</name>
</gene>
<organism evidence="1 2">
    <name type="scientific">Nocardiopsis aegyptia</name>
    <dbReference type="NCBI Taxonomy" id="220378"/>
    <lineage>
        <taxon>Bacteria</taxon>
        <taxon>Bacillati</taxon>
        <taxon>Actinomycetota</taxon>
        <taxon>Actinomycetes</taxon>
        <taxon>Streptosporangiales</taxon>
        <taxon>Nocardiopsidaceae</taxon>
        <taxon>Nocardiopsis</taxon>
    </lineage>
</organism>
<dbReference type="RefSeq" id="WP_179828587.1">
    <property type="nucleotide sequence ID" value="NZ_JACCFS010000001.1"/>
</dbReference>